<dbReference type="EMBL" id="LXQA010645151">
    <property type="protein sequence ID" value="MCI63869.1"/>
    <property type="molecule type" value="Genomic_DNA"/>
</dbReference>
<name>A0A392TSK4_9FABA</name>
<sequence length="43" mass="4170">AAPRAEYPAPRAGGSNPAINIFSIAPSAAPSAPAPGAGDRPRT</sequence>
<comment type="caution">
    <text evidence="1">The sequence shown here is derived from an EMBL/GenBank/DDBJ whole genome shotgun (WGS) entry which is preliminary data.</text>
</comment>
<evidence type="ECO:0000313" key="2">
    <source>
        <dbReference type="Proteomes" id="UP000265520"/>
    </source>
</evidence>
<keyword evidence="2" id="KW-1185">Reference proteome</keyword>
<organism evidence="1 2">
    <name type="scientific">Trifolium medium</name>
    <dbReference type="NCBI Taxonomy" id="97028"/>
    <lineage>
        <taxon>Eukaryota</taxon>
        <taxon>Viridiplantae</taxon>
        <taxon>Streptophyta</taxon>
        <taxon>Embryophyta</taxon>
        <taxon>Tracheophyta</taxon>
        <taxon>Spermatophyta</taxon>
        <taxon>Magnoliopsida</taxon>
        <taxon>eudicotyledons</taxon>
        <taxon>Gunneridae</taxon>
        <taxon>Pentapetalae</taxon>
        <taxon>rosids</taxon>
        <taxon>fabids</taxon>
        <taxon>Fabales</taxon>
        <taxon>Fabaceae</taxon>
        <taxon>Papilionoideae</taxon>
        <taxon>50 kb inversion clade</taxon>
        <taxon>NPAAA clade</taxon>
        <taxon>Hologalegina</taxon>
        <taxon>IRL clade</taxon>
        <taxon>Trifolieae</taxon>
        <taxon>Trifolium</taxon>
    </lineage>
</organism>
<proteinExistence type="predicted"/>
<feature type="non-terminal residue" evidence="1">
    <location>
        <position position="1"/>
    </location>
</feature>
<dbReference type="AlphaFoldDB" id="A0A392TSK4"/>
<dbReference type="Proteomes" id="UP000265520">
    <property type="component" value="Unassembled WGS sequence"/>
</dbReference>
<accession>A0A392TSK4</accession>
<reference evidence="1 2" key="1">
    <citation type="journal article" date="2018" name="Front. Plant Sci.">
        <title>Red Clover (Trifolium pratense) and Zigzag Clover (T. medium) - A Picture of Genomic Similarities and Differences.</title>
        <authorList>
            <person name="Dluhosova J."/>
            <person name="Istvanek J."/>
            <person name="Nedelnik J."/>
            <person name="Repkova J."/>
        </authorList>
    </citation>
    <scope>NUCLEOTIDE SEQUENCE [LARGE SCALE GENOMIC DNA]</scope>
    <source>
        <strain evidence="2">cv. 10/8</strain>
        <tissue evidence="1">Leaf</tissue>
    </source>
</reference>
<evidence type="ECO:0000313" key="1">
    <source>
        <dbReference type="EMBL" id="MCI63869.1"/>
    </source>
</evidence>
<protein>
    <submittedName>
        <fullName evidence="1">Uncharacterized protein</fullName>
    </submittedName>
</protein>